<accession>A0A7E4VWD4</accession>
<organism evidence="1 2">
    <name type="scientific">Panagrellus redivivus</name>
    <name type="common">Microworm</name>
    <dbReference type="NCBI Taxonomy" id="6233"/>
    <lineage>
        <taxon>Eukaryota</taxon>
        <taxon>Metazoa</taxon>
        <taxon>Ecdysozoa</taxon>
        <taxon>Nematoda</taxon>
        <taxon>Chromadorea</taxon>
        <taxon>Rhabditida</taxon>
        <taxon>Tylenchina</taxon>
        <taxon>Panagrolaimomorpha</taxon>
        <taxon>Panagrolaimoidea</taxon>
        <taxon>Panagrolaimidae</taxon>
        <taxon>Panagrellus</taxon>
    </lineage>
</organism>
<dbReference type="WBParaSite" id="Pan_g4030.t1">
    <property type="protein sequence ID" value="Pan_g4030.t1"/>
    <property type="gene ID" value="Pan_g4030"/>
</dbReference>
<proteinExistence type="predicted"/>
<sequence>MLLKDGNFENCNAYRHAVIDIQCHDVQSHTRLSTMTTVFQVTTTVKASTTITDGVTPTAVGPWLFLRKNSCPSTAQLEDQMDFVRFRAPAFLTNVTQTADSAPIPLDRNENPNGSAAVNEVAKTMSFANHKTESNNETKVFQQIQPLSVAKDSKFQNR</sequence>
<protein>
    <submittedName>
        <fullName evidence="2">Uncharacterized protein</fullName>
    </submittedName>
</protein>
<keyword evidence="1" id="KW-1185">Reference proteome</keyword>
<dbReference type="AlphaFoldDB" id="A0A7E4VWD4"/>
<name>A0A7E4VWD4_PANRE</name>
<reference evidence="1" key="1">
    <citation type="journal article" date="2013" name="Genetics">
        <title>The draft genome and transcriptome of Panagrellus redivivus are shaped by the harsh demands of a free-living lifestyle.</title>
        <authorList>
            <person name="Srinivasan J."/>
            <person name="Dillman A.R."/>
            <person name="Macchietto M.G."/>
            <person name="Heikkinen L."/>
            <person name="Lakso M."/>
            <person name="Fracchia K.M."/>
            <person name="Antoshechkin I."/>
            <person name="Mortazavi A."/>
            <person name="Wong G."/>
            <person name="Sternberg P.W."/>
        </authorList>
    </citation>
    <scope>NUCLEOTIDE SEQUENCE [LARGE SCALE GENOMIC DNA]</scope>
    <source>
        <strain evidence="1">MT8872</strain>
    </source>
</reference>
<dbReference type="Proteomes" id="UP000492821">
    <property type="component" value="Unassembled WGS sequence"/>
</dbReference>
<evidence type="ECO:0000313" key="2">
    <source>
        <dbReference type="WBParaSite" id="Pan_g4030.t1"/>
    </source>
</evidence>
<evidence type="ECO:0000313" key="1">
    <source>
        <dbReference type="Proteomes" id="UP000492821"/>
    </source>
</evidence>
<reference evidence="2" key="2">
    <citation type="submission" date="2020-10" db="UniProtKB">
        <authorList>
            <consortium name="WormBaseParasite"/>
        </authorList>
    </citation>
    <scope>IDENTIFICATION</scope>
</reference>